<comment type="catalytic activity">
    <reaction evidence="1">
        <text>4-hydroxy-4-methyl-2-oxoglutarate = 2 pyruvate</text>
        <dbReference type="Rhea" id="RHEA:22748"/>
        <dbReference type="ChEBI" id="CHEBI:15361"/>
        <dbReference type="ChEBI" id="CHEBI:58276"/>
        <dbReference type="EC" id="4.1.3.17"/>
    </reaction>
</comment>
<evidence type="ECO:0000256" key="12">
    <source>
        <dbReference type="PIRSR" id="PIRSR605493-1"/>
    </source>
</evidence>
<dbReference type="EC" id="4.1.1.112" evidence="6"/>
<evidence type="ECO:0000313" key="14">
    <source>
        <dbReference type="Proteomes" id="UP000196778"/>
    </source>
</evidence>
<keyword evidence="14" id="KW-1185">Reference proteome</keyword>
<comment type="cofactor">
    <cofactor evidence="12">
        <name>Mg(2+)</name>
        <dbReference type="ChEBI" id="CHEBI:18420"/>
    </cofactor>
</comment>
<keyword evidence="13" id="KW-0808">Transferase</keyword>
<dbReference type="GO" id="GO:0047443">
    <property type="term" value="F:4-hydroxy-4-methyl-2-oxoglutarate aldolase activity"/>
    <property type="evidence" value="ECO:0007669"/>
    <property type="project" value="UniProtKB-EC"/>
</dbReference>
<evidence type="ECO:0000256" key="5">
    <source>
        <dbReference type="ARBA" id="ARBA00012213"/>
    </source>
</evidence>
<keyword evidence="13" id="KW-0489">Methyltransferase</keyword>
<comment type="function">
    <text evidence="8">Catalyzes the aldol cleavage of 4-hydroxy-4-methyl-2-oxoglutarate (HMG) into 2 molecules of pyruvate. Also contains a secondary oxaloacetate (OAA) decarboxylase activity due to the common pyruvate enolate transition state formed following C-C bond cleavage in the retro-aldol and decarboxylation reactions.</text>
</comment>
<comment type="cofactor">
    <cofactor evidence="2">
        <name>a divalent metal cation</name>
        <dbReference type="ChEBI" id="CHEBI:60240"/>
    </cofactor>
</comment>
<dbReference type="GO" id="GO:0008948">
    <property type="term" value="F:oxaloacetate decarboxylase activity"/>
    <property type="evidence" value="ECO:0007669"/>
    <property type="project" value="UniProtKB-EC"/>
</dbReference>
<dbReference type="PANTHER" id="PTHR33254">
    <property type="entry name" value="4-HYDROXY-4-METHYL-2-OXOGLUTARATE ALDOLASE 3-RELATED"/>
    <property type="match status" value="1"/>
</dbReference>
<keyword evidence="12" id="KW-0479">Metal-binding</keyword>
<keyword evidence="12" id="KW-0460">Magnesium</keyword>
<dbReference type="Proteomes" id="UP000196778">
    <property type="component" value="Unassembled WGS sequence"/>
</dbReference>
<comment type="similarity">
    <text evidence="3">Belongs to the class II aldolase/RraA-like family.</text>
</comment>
<dbReference type="AlphaFoldDB" id="A0A1R4IPZ5"/>
<comment type="subunit">
    <text evidence="4">Homotrimer.</text>
</comment>
<dbReference type="PANTHER" id="PTHR33254:SF16">
    <property type="entry name" value="BLR3842 PROTEIN"/>
    <property type="match status" value="1"/>
</dbReference>
<feature type="binding site" evidence="12">
    <location>
        <position position="110"/>
    </location>
    <ligand>
        <name>substrate</name>
    </ligand>
</feature>
<gene>
    <name evidence="13" type="ORF">FM119_02885</name>
</gene>
<sequence length="208" mass="21677">MTTMTADSRLSRLAELGAATVYEAHGQRGAIDPALKPLDRNTVMAGRAVTVRLEPADNWFIHIALLEAGEGDVLVVDAAGYVDAGPWGDVLTLAAQQRGLAGLVIDGAVRDSRTIVEAGFPVFSRGVCIRRTTKVQRGEVGVPVTIGGTVVSTGDVLIGDADGLVRIGGDEIDAALASAEAREAKEERMRAQIRAGASTLDLLGLPHA</sequence>
<evidence type="ECO:0000256" key="10">
    <source>
        <dbReference type="ARBA" id="ARBA00032305"/>
    </source>
</evidence>
<dbReference type="SUPFAM" id="SSF89562">
    <property type="entry name" value="RraA-like"/>
    <property type="match status" value="1"/>
</dbReference>
<dbReference type="InterPro" id="IPR036704">
    <property type="entry name" value="RraA/RraA-like_sf"/>
</dbReference>
<dbReference type="GO" id="GO:0032259">
    <property type="term" value="P:methylation"/>
    <property type="evidence" value="ECO:0007669"/>
    <property type="project" value="UniProtKB-KW"/>
</dbReference>
<comment type="catalytic activity">
    <reaction evidence="11">
        <text>oxaloacetate + H(+) = pyruvate + CO2</text>
        <dbReference type="Rhea" id="RHEA:15641"/>
        <dbReference type="ChEBI" id="CHEBI:15361"/>
        <dbReference type="ChEBI" id="CHEBI:15378"/>
        <dbReference type="ChEBI" id="CHEBI:16452"/>
        <dbReference type="ChEBI" id="CHEBI:16526"/>
        <dbReference type="EC" id="4.1.1.112"/>
    </reaction>
</comment>
<name>A0A1R4IPZ5_9MICO</name>
<protein>
    <recommendedName>
        <fullName evidence="7">Putative 4-hydroxy-4-methyl-2-oxoglutarate aldolase</fullName>
        <ecNumber evidence="6">4.1.1.112</ecNumber>
        <ecNumber evidence="5">4.1.3.17</ecNumber>
    </recommendedName>
    <alternativeName>
        <fullName evidence="10">Oxaloacetate decarboxylase</fullName>
    </alternativeName>
    <alternativeName>
        <fullName evidence="9">RraA-like protein</fullName>
    </alternativeName>
</protein>
<dbReference type="InterPro" id="IPR005493">
    <property type="entry name" value="RraA/RraA-like"/>
</dbReference>
<dbReference type="NCBIfam" id="NF006731">
    <property type="entry name" value="PRK09262.1"/>
    <property type="match status" value="1"/>
</dbReference>
<reference evidence="14" key="1">
    <citation type="submission" date="2017-02" db="EMBL/GenBank/DDBJ databases">
        <authorList>
            <person name="Dridi B."/>
        </authorList>
    </citation>
    <scope>NUCLEOTIDE SEQUENCE [LARGE SCALE GENOMIC DNA]</scope>
    <source>
        <strain evidence="14">EB411</strain>
    </source>
</reference>
<evidence type="ECO:0000256" key="4">
    <source>
        <dbReference type="ARBA" id="ARBA00011233"/>
    </source>
</evidence>
<dbReference type="Pfam" id="PF03737">
    <property type="entry name" value="RraA-like"/>
    <property type="match status" value="1"/>
</dbReference>
<evidence type="ECO:0000256" key="8">
    <source>
        <dbReference type="ARBA" id="ARBA00025046"/>
    </source>
</evidence>
<dbReference type="EMBL" id="FUKR01000018">
    <property type="protein sequence ID" value="SJN21799.1"/>
    <property type="molecule type" value="Genomic_DNA"/>
</dbReference>
<evidence type="ECO:0000256" key="2">
    <source>
        <dbReference type="ARBA" id="ARBA00001968"/>
    </source>
</evidence>
<accession>A0A1R4IPZ5</accession>
<dbReference type="EC" id="4.1.3.17" evidence="5"/>
<dbReference type="Gene3D" id="3.50.30.40">
    <property type="entry name" value="Ribonuclease E inhibitor RraA/RraA-like"/>
    <property type="match status" value="1"/>
</dbReference>
<evidence type="ECO:0000256" key="1">
    <source>
        <dbReference type="ARBA" id="ARBA00001342"/>
    </source>
</evidence>
<evidence type="ECO:0000313" key="13">
    <source>
        <dbReference type="EMBL" id="SJN21799.1"/>
    </source>
</evidence>
<evidence type="ECO:0000256" key="11">
    <source>
        <dbReference type="ARBA" id="ARBA00047973"/>
    </source>
</evidence>
<evidence type="ECO:0000256" key="7">
    <source>
        <dbReference type="ARBA" id="ARBA00016549"/>
    </source>
</evidence>
<organism evidence="13 14">
    <name type="scientific">Mycetocola reblochoni REB411</name>
    <dbReference type="NCBI Taxonomy" id="1255698"/>
    <lineage>
        <taxon>Bacteria</taxon>
        <taxon>Bacillati</taxon>
        <taxon>Actinomycetota</taxon>
        <taxon>Actinomycetes</taxon>
        <taxon>Micrococcales</taxon>
        <taxon>Microbacteriaceae</taxon>
        <taxon>Mycetocola</taxon>
    </lineage>
</organism>
<feature type="binding site" evidence="12">
    <location>
        <position position="111"/>
    </location>
    <ligand>
        <name>Mg(2+)</name>
        <dbReference type="ChEBI" id="CHEBI:18420"/>
    </ligand>
</feature>
<dbReference type="OrthoDB" id="943692at2"/>
<dbReference type="RefSeq" id="WP_087136194.1">
    <property type="nucleotide sequence ID" value="NZ_FUKR01000018.1"/>
</dbReference>
<evidence type="ECO:0000256" key="3">
    <source>
        <dbReference type="ARBA" id="ARBA00008621"/>
    </source>
</evidence>
<evidence type="ECO:0000256" key="9">
    <source>
        <dbReference type="ARBA" id="ARBA00030169"/>
    </source>
</evidence>
<proteinExistence type="inferred from homology"/>
<dbReference type="CDD" id="cd16841">
    <property type="entry name" value="RraA_family"/>
    <property type="match status" value="1"/>
</dbReference>
<dbReference type="GO" id="GO:0008168">
    <property type="term" value="F:methyltransferase activity"/>
    <property type="evidence" value="ECO:0007669"/>
    <property type="project" value="UniProtKB-KW"/>
</dbReference>
<dbReference type="GO" id="GO:0046872">
    <property type="term" value="F:metal ion binding"/>
    <property type="evidence" value="ECO:0007669"/>
    <property type="project" value="UniProtKB-KW"/>
</dbReference>
<feature type="binding site" evidence="12">
    <location>
        <begin position="88"/>
        <end position="91"/>
    </location>
    <ligand>
        <name>substrate</name>
    </ligand>
</feature>
<evidence type="ECO:0000256" key="6">
    <source>
        <dbReference type="ARBA" id="ARBA00012947"/>
    </source>
</evidence>